<evidence type="ECO:0000313" key="2">
    <source>
        <dbReference type="Proteomes" id="UP000535908"/>
    </source>
</evidence>
<dbReference type="EMBL" id="JAARWN010000001">
    <property type="protein sequence ID" value="MBC1935186.1"/>
    <property type="molecule type" value="Genomic_DNA"/>
</dbReference>
<name>A0A7X1CNR5_9LIST</name>
<dbReference type="InterPro" id="IPR054438">
    <property type="entry name" value="Struct_cement_gp24/gp6"/>
</dbReference>
<organism evidence="1 2">
    <name type="scientific">Listeria grandensis</name>
    <dbReference type="NCBI Taxonomy" id="1494963"/>
    <lineage>
        <taxon>Bacteria</taxon>
        <taxon>Bacillati</taxon>
        <taxon>Bacillota</taxon>
        <taxon>Bacilli</taxon>
        <taxon>Bacillales</taxon>
        <taxon>Listeriaceae</taxon>
        <taxon>Listeria</taxon>
    </lineage>
</organism>
<evidence type="ECO:0000313" key="1">
    <source>
        <dbReference type="EMBL" id="MBC1935186.1"/>
    </source>
</evidence>
<dbReference type="Pfam" id="PF22758">
    <property type="entry name" value="Phage_cement"/>
    <property type="match status" value="1"/>
</dbReference>
<dbReference type="Proteomes" id="UP000535908">
    <property type="component" value="Unassembled WGS sequence"/>
</dbReference>
<gene>
    <name evidence="1" type="ORF">HCA69_02325</name>
</gene>
<proteinExistence type="predicted"/>
<accession>A0A7X1CNR5</accession>
<dbReference type="AlphaFoldDB" id="A0A7X1CNR5"/>
<sequence length="150" mass="15903">MSIPVGQKYMKPEGGPGKLANYQGTKADSTAAGDEIRPGAAVQVVEEVSSPLKDGGSFYGVAIAQNFTTTFRADKNGNYSKYDAVPVLREGTIWVEVDEDVKASEKAVANTDTANFLPSTTSKTTKTEVIGMFKTTAHAGNLAQLEINLP</sequence>
<protein>
    <submittedName>
        <fullName evidence="1">Uncharacterized protein</fullName>
    </submittedName>
</protein>
<reference evidence="1 2" key="1">
    <citation type="submission" date="2020-03" db="EMBL/GenBank/DDBJ databases">
        <title>Soil Listeria distribution.</title>
        <authorList>
            <person name="Liao J."/>
            <person name="Wiedmann M."/>
        </authorList>
    </citation>
    <scope>NUCLEOTIDE SEQUENCE [LARGE SCALE GENOMIC DNA]</scope>
    <source>
        <strain evidence="1 2">FSL L7-0741</strain>
    </source>
</reference>
<comment type="caution">
    <text evidence="1">The sequence shown here is derived from an EMBL/GenBank/DDBJ whole genome shotgun (WGS) entry which is preliminary data.</text>
</comment>
<dbReference type="RefSeq" id="WP_185525368.1">
    <property type="nucleotide sequence ID" value="NZ_JAARWN010000001.1"/>
</dbReference>